<dbReference type="GO" id="GO:0005829">
    <property type="term" value="C:cytosol"/>
    <property type="evidence" value="ECO:0007669"/>
    <property type="project" value="TreeGrafter"/>
</dbReference>
<dbReference type="AlphaFoldDB" id="A0A943DXD6"/>
<dbReference type="PANTHER" id="PTHR10948">
    <property type="entry name" value="TRANSPOSASE"/>
    <property type="match status" value="1"/>
</dbReference>
<organism evidence="3 4">
    <name type="scientific">Bacteroides thetaiotaomicron</name>
    <dbReference type="NCBI Taxonomy" id="818"/>
    <lineage>
        <taxon>Bacteria</taxon>
        <taxon>Pseudomonadati</taxon>
        <taxon>Bacteroidota</taxon>
        <taxon>Bacteroidia</taxon>
        <taxon>Bacteroidales</taxon>
        <taxon>Bacteroidaceae</taxon>
        <taxon>Bacteroides</taxon>
    </lineage>
</organism>
<protein>
    <submittedName>
        <fullName evidence="3">IS30 family transposase</fullName>
    </submittedName>
</protein>
<gene>
    <name evidence="3" type="ORF">KHY35_24575</name>
</gene>
<feature type="non-terminal residue" evidence="3">
    <location>
        <position position="315"/>
    </location>
</feature>
<keyword evidence="1" id="KW-0233">DNA recombination</keyword>
<dbReference type="EMBL" id="JAGZEE010000134">
    <property type="protein sequence ID" value="MBS5413837.1"/>
    <property type="molecule type" value="Genomic_DNA"/>
</dbReference>
<sequence>MGEVYSHLSEEERQVIQIEIGNGTGIRAIGAMIGRSPSTVSREIKRNTWFPSNESESYRPYRPRRLKTGPWTSRHYIAGPARRKAARRRAKARKPHRLSHDRLWAWVAEKLGCGWSPPPVSGRLRVLFPGDDAMRVCPETVYRWIHSSKPRRERRARCLPRGHRRRRKHAGRRVSRFPIPGRVSIAERPPEADDRSGFGHWEADSVIGMGCDLHTEVERRTRFLMARVIPDKTAERSVGARLAMFAPLPAAARLSVTHDNGTGFARHARLRDEPGMATYFADPYSSWQRGGNENRNGMIRRYLPKRTIIEPGMAR</sequence>
<name>A0A943DXD6_BACT4</name>
<dbReference type="GO" id="GO:0004803">
    <property type="term" value="F:transposase activity"/>
    <property type="evidence" value="ECO:0007669"/>
    <property type="project" value="TreeGrafter"/>
</dbReference>
<dbReference type="InterPro" id="IPR001584">
    <property type="entry name" value="Integrase_cat-core"/>
</dbReference>
<dbReference type="Pfam" id="PF13936">
    <property type="entry name" value="HTH_38"/>
    <property type="match status" value="1"/>
</dbReference>
<feature type="domain" description="Integrase catalytic" evidence="2">
    <location>
        <begin position="185"/>
        <end position="315"/>
    </location>
</feature>
<dbReference type="GO" id="GO:0015074">
    <property type="term" value="P:DNA integration"/>
    <property type="evidence" value="ECO:0007669"/>
    <property type="project" value="InterPro"/>
</dbReference>
<dbReference type="GO" id="GO:0006310">
    <property type="term" value="P:DNA recombination"/>
    <property type="evidence" value="ECO:0007669"/>
    <property type="project" value="UniProtKB-KW"/>
</dbReference>
<proteinExistence type="predicted"/>
<dbReference type="Proteomes" id="UP000782901">
    <property type="component" value="Unassembled WGS sequence"/>
</dbReference>
<dbReference type="GO" id="GO:0003676">
    <property type="term" value="F:nucleic acid binding"/>
    <property type="evidence" value="ECO:0007669"/>
    <property type="project" value="InterPro"/>
</dbReference>
<dbReference type="GO" id="GO:0032196">
    <property type="term" value="P:transposition"/>
    <property type="evidence" value="ECO:0007669"/>
    <property type="project" value="TreeGrafter"/>
</dbReference>
<dbReference type="PROSITE" id="PS50994">
    <property type="entry name" value="INTEGRASE"/>
    <property type="match status" value="1"/>
</dbReference>
<dbReference type="InterPro" id="IPR036397">
    <property type="entry name" value="RNaseH_sf"/>
</dbReference>
<dbReference type="Gene3D" id="3.30.420.10">
    <property type="entry name" value="Ribonuclease H-like superfamily/Ribonuclease H"/>
    <property type="match status" value="1"/>
</dbReference>
<dbReference type="NCBIfam" id="NF033563">
    <property type="entry name" value="transpos_IS30"/>
    <property type="match status" value="1"/>
</dbReference>
<evidence type="ECO:0000256" key="1">
    <source>
        <dbReference type="ARBA" id="ARBA00023172"/>
    </source>
</evidence>
<dbReference type="InterPro" id="IPR053392">
    <property type="entry name" value="Transposase_IS30-like"/>
</dbReference>
<dbReference type="InterPro" id="IPR025246">
    <property type="entry name" value="IS30-like_HTH"/>
</dbReference>
<dbReference type="SUPFAM" id="SSF53098">
    <property type="entry name" value="Ribonuclease H-like"/>
    <property type="match status" value="1"/>
</dbReference>
<comment type="caution">
    <text evidence="3">The sequence shown here is derived from an EMBL/GenBank/DDBJ whole genome shotgun (WGS) entry which is preliminary data.</text>
</comment>
<dbReference type="InterPro" id="IPR051917">
    <property type="entry name" value="Transposase-Integrase"/>
</dbReference>
<dbReference type="InterPro" id="IPR012337">
    <property type="entry name" value="RNaseH-like_sf"/>
</dbReference>
<reference evidence="3" key="1">
    <citation type="submission" date="2021-02" db="EMBL/GenBank/DDBJ databases">
        <title>Infant gut strain persistence is associated with maternal origin, phylogeny, and functional potential including surface adhesion and iron acquisition.</title>
        <authorList>
            <person name="Lou Y.C."/>
        </authorList>
    </citation>
    <scope>NUCLEOTIDE SEQUENCE</scope>
    <source>
        <strain evidence="3">L3_082_243G1_dasL3_082_243G1_maxbin2.maxbin.015s ta_sub</strain>
    </source>
</reference>
<evidence type="ECO:0000259" key="2">
    <source>
        <dbReference type="PROSITE" id="PS50994"/>
    </source>
</evidence>
<accession>A0A943DXD6</accession>
<evidence type="ECO:0000313" key="4">
    <source>
        <dbReference type="Proteomes" id="UP000782901"/>
    </source>
</evidence>
<dbReference type="PANTHER" id="PTHR10948:SF23">
    <property type="entry name" value="TRANSPOSASE INSI FOR INSERTION SEQUENCE ELEMENT IS30A-RELATED"/>
    <property type="match status" value="1"/>
</dbReference>
<evidence type="ECO:0000313" key="3">
    <source>
        <dbReference type="EMBL" id="MBS5413837.1"/>
    </source>
</evidence>